<sequence length="241" mass="28015">MGSVIERELDLVTLENSGIELLQNFTSRGWISLTMFTAESIFTLCQEFMANIKYKLVTEKGKERLTSWVRGKKLKVTSNMFTKDFGILREENPEFELLNIGMPDLATIFHELLLEGEEWNGKDTRGFVLFTGFLTELFKKNGVHIPVDLIRIEPERPIDRSSVSRSEGQRKKRRLEAIAPEEPSIRMAELKEKITNLRMEMSTFMTSLEEESSRHTIMLQEIKGMLIRMQSKEEEEEENDD</sequence>
<organism evidence="1 2">
    <name type="scientific">Actinidia rufa</name>
    <dbReference type="NCBI Taxonomy" id="165716"/>
    <lineage>
        <taxon>Eukaryota</taxon>
        <taxon>Viridiplantae</taxon>
        <taxon>Streptophyta</taxon>
        <taxon>Embryophyta</taxon>
        <taxon>Tracheophyta</taxon>
        <taxon>Spermatophyta</taxon>
        <taxon>Magnoliopsida</taxon>
        <taxon>eudicotyledons</taxon>
        <taxon>Gunneridae</taxon>
        <taxon>Pentapetalae</taxon>
        <taxon>asterids</taxon>
        <taxon>Ericales</taxon>
        <taxon>Actinidiaceae</taxon>
        <taxon>Actinidia</taxon>
    </lineage>
</organism>
<comment type="caution">
    <text evidence="1">The sequence shown here is derived from an EMBL/GenBank/DDBJ whole genome shotgun (WGS) entry which is preliminary data.</text>
</comment>
<reference evidence="2" key="1">
    <citation type="submission" date="2019-07" db="EMBL/GenBank/DDBJ databases">
        <title>De Novo Assembly of kiwifruit Actinidia rufa.</title>
        <authorList>
            <person name="Sugita-Konishi S."/>
            <person name="Sato K."/>
            <person name="Mori E."/>
            <person name="Abe Y."/>
            <person name="Kisaki G."/>
            <person name="Hamano K."/>
            <person name="Suezawa K."/>
            <person name="Otani M."/>
            <person name="Fukuda T."/>
            <person name="Manabe T."/>
            <person name="Gomi K."/>
            <person name="Tabuchi M."/>
            <person name="Akimitsu K."/>
            <person name="Kataoka I."/>
        </authorList>
    </citation>
    <scope>NUCLEOTIDE SEQUENCE [LARGE SCALE GENOMIC DNA]</scope>
    <source>
        <strain evidence="2">cv. Fuchu</strain>
    </source>
</reference>
<proteinExistence type="predicted"/>
<dbReference type="EMBL" id="BJWL01000257">
    <property type="protein sequence ID" value="GFS36594.1"/>
    <property type="molecule type" value="Genomic_DNA"/>
</dbReference>
<accession>A0A7J0DJT2</accession>
<evidence type="ECO:0000313" key="1">
    <source>
        <dbReference type="EMBL" id="GFS36594.1"/>
    </source>
</evidence>
<protein>
    <submittedName>
        <fullName evidence="1">Uncharacterized protein</fullName>
    </submittedName>
</protein>
<name>A0A7J0DJT2_9ERIC</name>
<evidence type="ECO:0000313" key="2">
    <source>
        <dbReference type="Proteomes" id="UP000585474"/>
    </source>
</evidence>
<gene>
    <name evidence="1" type="ORF">Acr_00g0046870</name>
</gene>
<dbReference type="Proteomes" id="UP000585474">
    <property type="component" value="Unassembled WGS sequence"/>
</dbReference>
<keyword evidence="2" id="KW-1185">Reference proteome</keyword>
<dbReference type="AlphaFoldDB" id="A0A7J0DJT2"/>